<evidence type="ECO:0000313" key="2">
    <source>
        <dbReference type="Proteomes" id="UP001602245"/>
    </source>
</evidence>
<dbReference type="RefSeq" id="WP_157296360.1">
    <property type="nucleotide sequence ID" value="NZ_JBIAZU010000010.1"/>
</dbReference>
<reference evidence="1 2" key="1">
    <citation type="submission" date="2024-10" db="EMBL/GenBank/DDBJ databases">
        <title>The Natural Products Discovery Center: Release of the First 8490 Sequenced Strains for Exploring Actinobacteria Biosynthetic Diversity.</title>
        <authorList>
            <person name="Kalkreuter E."/>
            <person name="Kautsar S.A."/>
            <person name="Yang D."/>
            <person name="Bader C.D."/>
            <person name="Teijaro C.N."/>
            <person name="Fluegel L."/>
            <person name="Davis C.M."/>
            <person name="Simpson J.R."/>
            <person name="Lauterbach L."/>
            <person name="Steele A.D."/>
            <person name="Gui C."/>
            <person name="Meng S."/>
            <person name="Li G."/>
            <person name="Viehrig K."/>
            <person name="Ye F."/>
            <person name="Su P."/>
            <person name="Kiefer A.F."/>
            <person name="Nichols A."/>
            <person name="Cepeda A.J."/>
            <person name="Yan W."/>
            <person name="Fan B."/>
            <person name="Jiang Y."/>
            <person name="Adhikari A."/>
            <person name="Zheng C.-J."/>
            <person name="Schuster L."/>
            <person name="Cowan T.M."/>
            <person name="Smanski M.J."/>
            <person name="Chevrette M.G."/>
            <person name="De Carvalho L.P.S."/>
            <person name="Shen B."/>
        </authorList>
    </citation>
    <scope>NUCLEOTIDE SEQUENCE [LARGE SCALE GENOMIC DNA]</scope>
    <source>
        <strain evidence="1 2">NPDC000087</strain>
    </source>
</reference>
<dbReference type="EMBL" id="JBIAZU010000010">
    <property type="protein sequence ID" value="MFF5297278.1"/>
    <property type="molecule type" value="Genomic_DNA"/>
</dbReference>
<proteinExistence type="predicted"/>
<keyword evidence="2" id="KW-1185">Reference proteome</keyword>
<dbReference type="Proteomes" id="UP001602245">
    <property type="component" value="Unassembled WGS sequence"/>
</dbReference>
<comment type="caution">
    <text evidence="1">The sequence shown here is derived from an EMBL/GenBank/DDBJ whole genome shotgun (WGS) entry which is preliminary data.</text>
</comment>
<name>A0ABW6WWC9_9ACTN</name>
<gene>
    <name evidence="1" type="ORF">ACFY35_48285</name>
</gene>
<sequence length="89" mass="10097">MPHAGPPRNDSFKVGDLVTVLPPYDADPYILNFQHYGRIAAVEHRENMPSDAYMVELDATLPPRRQVGPFPAGRLAKGWRDQKGRWLVE</sequence>
<organism evidence="1 2">
    <name type="scientific">Paractinoplanes globisporus</name>
    <dbReference type="NCBI Taxonomy" id="113565"/>
    <lineage>
        <taxon>Bacteria</taxon>
        <taxon>Bacillati</taxon>
        <taxon>Actinomycetota</taxon>
        <taxon>Actinomycetes</taxon>
        <taxon>Micromonosporales</taxon>
        <taxon>Micromonosporaceae</taxon>
        <taxon>Paractinoplanes</taxon>
    </lineage>
</organism>
<protein>
    <submittedName>
        <fullName evidence="1">Uncharacterized protein</fullName>
    </submittedName>
</protein>
<accession>A0ABW6WWC9</accession>
<evidence type="ECO:0000313" key="1">
    <source>
        <dbReference type="EMBL" id="MFF5297278.1"/>
    </source>
</evidence>